<dbReference type="SUPFAM" id="SSF55831">
    <property type="entry name" value="Thymidylate synthase/dCMP hydroxymethylase"/>
    <property type="match status" value="1"/>
</dbReference>
<dbReference type="RefSeq" id="WP_261854736.1">
    <property type="nucleotide sequence ID" value="NZ_AP024907.1"/>
</dbReference>
<dbReference type="InterPro" id="IPR036926">
    <property type="entry name" value="Thymidate_synth/dCMP_Mease_sf"/>
</dbReference>
<proteinExistence type="predicted"/>
<dbReference type="PANTHER" id="PTHR11548:SF9">
    <property type="entry name" value="THYMIDYLATE SYNTHASE"/>
    <property type="match status" value="1"/>
</dbReference>
<evidence type="ECO:0000313" key="6">
    <source>
        <dbReference type="Proteomes" id="UP000184774"/>
    </source>
</evidence>
<dbReference type="GO" id="GO:0004799">
    <property type="term" value="F:thymidylate synthase activity"/>
    <property type="evidence" value="ECO:0007669"/>
    <property type="project" value="UniProtKB-EC"/>
</dbReference>
<dbReference type="EMBL" id="FSSB01000009">
    <property type="protein sequence ID" value="SIO93470.1"/>
    <property type="molecule type" value="Genomic_DNA"/>
</dbReference>
<evidence type="ECO:0000259" key="4">
    <source>
        <dbReference type="Pfam" id="PF00303"/>
    </source>
</evidence>
<dbReference type="InterPro" id="IPR045097">
    <property type="entry name" value="Thymidate_synth/dCMP_Mease"/>
</dbReference>
<dbReference type="GO" id="GO:0005829">
    <property type="term" value="C:cytosol"/>
    <property type="evidence" value="ECO:0007669"/>
    <property type="project" value="TreeGrafter"/>
</dbReference>
<dbReference type="Proteomes" id="UP000184774">
    <property type="component" value="Unassembled WGS sequence"/>
</dbReference>
<evidence type="ECO:0000256" key="1">
    <source>
        <dbReference type="ARBA" id="ARBA00011947"/>
    </source>
</evidence>
<gene>
    <name evidence="5" type="primary">thyA_1</name>
    <name evidence="5" type="ORF">VSP9026_01138</name>
</gene>
<dbReference type="Pfam" id="PF00303">
    <property type="entry name" value="Thymidylat_synt"/>
    <property type="match status" value="1"/>
</dbReference>
<dbReference type="Gene3D" id="3.30.572.10">
    <property type="entry name" value="Thymidylate synthase/dCMP hydroxymethylase domain"/>
    <property type="match status" value="1"/>
</dbReference>
<dbReference type="GO" id="GO:0032259">
    <property type="term" value="P:methylation"/>
    <property type="evidence" value="ECO:0007669"/>
    <property type="project" value="UniProtKB-KW"/>
</dbReference>
<accession>A0A1N6M257</accession>
<dbReference type="PANTHER" id="PTHR11548">
    <property type="entry name" value="THYMIDYLATE SYNTHASE 1"/>
    <property type="match status" value="1"/>
</dbReference>
<dbReference type="PRINTS" id="PR00108">
    <property type="entry name" value="THYMDSNTHASE"/>
</dbReference>
<dbReference type="InterPro" id="IPR023451">
    <property type="entry name" value="Thymidate_synth/dCMP_Mease_dom"/>
</dbReference>
<keyword evidence="3 5" id="KW-0808">Transferase</keyword>
<evidence type="ECO:0000313" key="5">
    <source>
        <dbReference type="EMBL" id="SIO93470.1"/>
    </source>
</evidence>
<keyword evidence="2 5" id="KW-0489">Methyltransferase</keyword>
<evidence type="ECO:0000256" key="3">
    <source>
        <dbReference type="ARBA" id="ARBA00022679"/>
    </source>
</evidence>
<dbReference type="GO" id="GO:0006231">
    <property type="term" value="P:dTMP biosynthetic process"/>
    <property type="evidence" value="ECO:0007669"/>
    <property type="project" value="InterPro"/>
</dbReference>
<dbReference type="InterPro" id="IPR000398">
    <property type="entry name" value="Thymidylate_synthase"/>
</dbReference>
<feature type="domain" description="Thymidylate synthase/dCMP hydroxymethylase" evidence="4">
    <location>
        <begin position="50"/>
        <end position="265"/>
    </location>
</feature>
<dbReference type="EC" id="2.1.1.45" evidence="1"/>
<reference evidence="5 6" key="1">
    <citation type="submission" date="2016-12" db="EMBL/GenBank/DDBJ databases">
        <authorList>
            <person name="Song W.-J."/>
            <person name="Kurnit D.M."/>
        </authorList>
    </citation>
    <scope>NUCLEOTIDE SEQUENCE [LARGE SCALE GENOMIC DNA]</scope>
    <source>
        <strain evidence="5 6">CECT 9026</strain>
    </source>
</reference>
<name>A0A1N6M257_9VIBR</name>
<sequence>MNYFYAILIFIINLSVCIMSVSSELNEPQNTKLDIVNINDSSVDGLVKKAVLHIINHGNKVKTRAGDALQCYGVNYILSNPRNRVHSLREGALKYLCNEFIAYFKGSLNADDGLSKASKFWTTLVDENGNINSNYGYYVFYEQVDSYESQLDWVIKMLIKNPDSRRAIININQNYHKSDTKDFPCTIAIMFYIKNNKLYCEVSSRSTDVITGLPYDIGFFSFIHELVYCILKEESYENIILGETIMKTTFTQIYDKTFDKAVDILKMGKPDISCVMPVISNYKSLLNDIYNGTNETNFIQWVTQHAE</sequence>
<protein>
    <recommendedName>
        <fullName evidence="1">thymidylate synthase</fullName>
        <ecNumber evidence="1">2.1.1.45</ecNumber>
    </recommendedName>
</protein>
<dbReference type="AlphaFoldDB" id="A0A1N6M257"/>
<evidence type="ECO:0000256" key="2">
    <source>
        <dbReference type="ARBA" id="ARBA00022603"/>
    </source>
</evidence>
<organism evidence="5 6">
    <name type="scientific">Vibrio spartinae</name>
    <dbReference type="NCBI Taxonomy" id="1918945"/>
    <lineage>
        <taxon>Bacteria</taxon>
        <taxon>Pseudomonadati</taxon>
        <taxon>Pseudomonadota</taxon>
        <taxon>Gammaproteobacteria</taxon>
        <taxon>Vibrionales</taxon>
        <taxon>Vibrionaceae</taxon>
        <taxon>Vibrio</taxon>
    </lineage>
</organism>